<evidence type="ECO:0000259" key="2">
    <source>
        <dbReference type="PROSITE" id="PS50994"/>
    </source>
</evidence>
<dbReference type="Gene3D" id="1.10.340.70">
    <property type="match status" value="1"/>
</dbReference>
<dbReference type="AlphaFoldDB" id="A0A6I9WFQ0"/>
<dbReference type="KEGG" id="pbar:105429867"/>
<dbReference type="GO" id="GO:0003676">
    <property type="term" value="F:nucleic acid binding"/>
    <property type="evidence" value="ECO:0007669"/>
    <property type="project" value="InterPro"/>
</dbReference>
<dbReference type="PANTHER" id="PTHR37984">
    <property type="entry name" value="PROTEIN CBG26694"/>
    <property type="match status" value="1"/>
</dbReference>
<evidence type="ECO:0000313" key="4">
    <source>
        <dbReference type="RefSeq" id="XP_011641388.1"/>
    </source>
</evidence>
<evidence type="ECO:0000313" key="3">
    <source>
        <dbReference type="Proteomes" id="UP000504615"/>
    </source>
</evidence>
<dbReference type="PANTHER" id="PTHR37984:SF12">
    <property type="entry name" value="RIBONUCLEASE H"/>
    <property type="match status" value="1"/>
</dbReference>
<protein>
    <submittedName>
        <fullName evidence="4">Uncharacterized protein K02A2.6-like</fullName>
    </submittedName>
</protein>
<feature type="domain" description="Integrase catalytic" evidence="2">
    <location>
        <begin position="63"/>
        <end position="218"/>
    </location>
</feature>
<dbReference type="PROSITE" id="PS50994">
    <property type="entry name" value="INTEGRASE"/>
    <property type="match status" value="1"/>
</dbReference>
<dbReference type="InterPro" id="IPR012337">
    <property type="entry name" value="RNaseH-like_sf"/>
</dbReference>
<dbReference type="SUPFAM" id="SSF53098">
    <property type="entry name" value="Ribonuclease H-like"/>
    <property type="match status" value="1"/>
</dbReference>
<dbReference type="InterPro" id="IPR036397">
    <property type="entry name" value="RNaseH_sf"/>
</dbReference>
<dbReference type="RefSeq" id="XP_011641388.1">
    <property type="nucleotide sequence ID" value="XM_011643086.1"/>
</dbReference>
<dbReference type="GO" id="GO:0015074">
    <property type="term" value="P:DNA integration"/>
    <property type="evidence" value="ECO:0007669"/>
    <property type="project" value="InterPro"/>
</dbReference>
<reference evidence="4" key="1">
    <citation type="submission" date="2025-08" db="UniProtKB">
        <authorList>
            <consortium name="RefSeq"/>
        </authorList>
    </citation>
    <scope>IDENTIFICATION</scope>
</reference>
<keyword evidence="3" id="KW-1185">Reference proteome</keyword>
<name>A0A6I9WFQ0_9HYME</name>
<feature type="region of interest" description="Disordered" evidence="1">
    <location>
        <begin position="246"/>
        <end position="325"/>
    </location>
</feature>
<proteinExistence type="predicted"/>
<organism evidence="3 4">
    <name type="scientific">Pogonomyrmex barbatus</name>
    <name type="common">red harvester ant</name>
    <dbReference type="NCBI Taxonomy" id="144034"/>
    <lineage>
        <taxon>Eukaryota</taxon>
        <taxon>Metazoa</taxon>
        <taxon>Ecdysozoa</taxon>
        <taxon>Arthropoda</taxon>
        <taxon>Hexapoda</taxon>
        <taxon>Insecta</taxon>
        <taxon>Pterygota</taxon>
        <taxon>Neoptera</taxon>
        <taxon>Endopterygota</taxon>
        <taxon>Hymenoptera</taxon>
        <taxon>Apocrita</taxon>
        <taxon>Aculeata</taxon>
        <taxon>Formicoidea</taxon>
        <taxon>Formicidae</taxon>
        <taxon>Myrmicinae</taxon>
        <taxon>Pogonomyrmex</taxon>
    </lineage>
</organism>
<dbReference type="GeneID" id="105429867"/>
<sequence length="325" mass="37716">MDPKRLHEFSLQNNCIFYGTKIVIPKKLQPQVLEELHTAHTGIVKMKALARSYKNPVKVSVHCWEYPKEQWSRIHIDYVGPFMNQYFLVVVDAYTKWLEVIPTTSITVTSTINILKKLYVTFGLPITQVSDNGRQFKSEEMLRFLKKNGIQAKFTAPFHSSTNGQAERYVQTFKNKLKAMTNEEGLLQDKLHKFQMMYRKTPNSATGLSPGEMMFKRLYRTRIDLVRRGEEKQKECKNDDLLIRKEFNRGDRRSPTQNQPETKETVQLSPEEARDTLPGPSPVARRSITPTPEEQQKSMEPTLPREAADLTPETASRRSQRIRRA</sequence>
<accession>A0A6I9WFQ0</accession>
<dbReference type="InterPro" id="IPR001584">
    <property type="entry name" value="Integrase_cat-core"/>
</dbReference>
<dbReference type="Pfam" id="PF00665">
    <property type="entry name" value="rve"/>
    <property type="match status" value="1"/>
</dbReference>
<evidence type="ECO:0000256" key="1">
    <source>
        <dbReference type="SAM" id="MobiDB-lite"/>
    </source>
</evidence>
<dbReference type="Gene3D" id="3.30.420.10">
    <property type="entry name" value="Ribonuclease H-like superfamily/Ribonuclease H"/>
    <property type="match status" value="1"/>
</dbReference>
<dbReference type="Proteomes" id="UP000504615">
    <property type="component" value="Unplaced"/>
</dbReference>
<gene>
    <name evidence="4" type="primary">LOC105429867</name>
</gene>
<feature type="compositionally biased region" description="Polar residues" evidence="1">
    <location>
        <begin position="255"/>
        <end position="268"/>
    </location>
</feature>
<dbReference type="OrthoDB" id="7695119at2759"/>
<dbReference type="InterPro" id="IPR050951">
    <property type="entry name" value="Retrovirus_Pol_polyprotein"/>
</dbReference>